<gene>
    <name evidence="3" type="primary">LOC103513402</name>
</gene>
<dbReference type="KEGG" id="dci:103513402"/>
<dbReference type="OrthoDB" id="418142at2759"/>
<dbReference type="GeneID" id="103513402"/>
<evidence type="ECO:0000256" key="1">
    <source>
        <dbReference type="ARBA" id="ARBA00007099"/>
    </source>
</evidence>
<proteinExistence type="inferred from homology"/>
<dbReference type="STRING" id="121845.A0A1S3D8C8"/>
<dbReference type="Proteomes" id="UP000079169">
    <property type="component" value="Unplaced"/>
</dbReference>
<dbReference type="PANTHER" id="PTHR13225:SF3">
    <property type="entry name" value="UPF0489 PROTEIN C5ORF22"/>
    <property type="match status" value="1"/>
</dbReference>
<dbReference type="OMA" id="RIFWHLE"/>
<dbReference type="PANTHER" id="PTHR13225">
    <property type="entry name" value="MISEXPRESSION SUPPRESSOR OF RAS 6"/>
    <property type="match status" value="1"/>
</dbReference>
<reference evidence="3" key="1">
    <citation type="submission" date="2025-08" db="UniProtKB">
        <authorList>
            <consortium name="RefSeq"/>
        </authorList>
    </citation>
    <scope>IDENTIFICATION</scope>
</reference>
<accession>A0A1S3D8C8</accession>
<dbReference type="Pfam" id="PF12640">
    <property type="entry name" value="UPF0489"/>
    <property type="match status" value="1"/>
</dbReference>
<organism evidence="2 3">
    <name type="scientific">Diaphorina citri</name>
    <name type="common">Asian citrus psyllid</name>
    <dbReference type="NCBI Taxonomy" id="121845"/>
    <lineage>
        <taxon>Eukaryota</taxon>
        <taxon>Metazoa</taxon>
        <taxon>Ecdysozoa</taxon>
        <taxon>Arthropoda</taxon>
        <taxon>Hexapoda</taxon>
        <taxon>Insecta</taxon>
        <taxon>Pterygota</taxon>
        <taxon>Neoptera</taxon>
        <taxon>Paraneoptera</taxon>
        <taxon>Hemiptera</taxon>
        <taxon>Sternorrhyncha</taxon>
        <taxon>Psylloidea</taxon>
        <taxon>Psyllidae</taxon>
        <taxon>Diaphorininae</taxon>
        <taxon>Diaphorina</taxon>
    </lineage>
</organism>
<dbReference type="PaxDb" id="121845-A0A1S3D8C8"/>
<dbReference type="CTD" id="40083"/>
<keyword evidence="2" id="KW-1185">Reference proteome</keyword>
<protein>
    <submittedName>
        <fullName evidence="3">UPF0489 protein C5orf22 homolog</fullName>
    </submittedName>
</protein>
<evidence type="ECO:0000313" key="2">
    <source>
        <dbReference type="Proteomes" id="UP000079169"/>
    </source>
</evidence>
<sequence>MSLKSYKQIPIHVVEDHHDALPHIYRSMGARYLPLHHNTLVHFDSHPDLLIPQNLQADDVTDKYKLFSELSIENWIMPAVYAGHFDKIIWVKQKWCNQMDNGTYVFHVGKCEKTGKIKLTATNTYFVSEVLYAPLEDLTNVKEVTLIVVTFNGGTTDNVDQIKQLLRLENDSYVLDIDLDFFSTRNPFQELYKLANLYDRLKTIYKCDIPDTKDKEKLVEFVESRTKQLESLKLFFQNIGDDKMKDLFDEVTYAQLTDLVTQVSKYYTIVDWELIHDAGCTCDDLDRSLPHHVTQQSQLVPLIDAMLTLWFSVADQAKPPVLITISRSSEDDYCPPEQVDLIESHVLNILRKQYDTSELHLHYQDDTESE</sequence>
<name>A0A1S3D8C8_DIACI</name>
<dbReference type="AlphaFoldDB" id="A0A1S3D8C8"/>
<evidence type="ECO:0000313" key="3">
    <source>
        <dbReference type="RefSeq" id="XP_008476452.1"/>
    </source>
</evidence>
<dbReference type="InterPro" id="IPR024131">
    <property type="entry name" value="UPF0489"/>
</dbReference>
<dbReference type="RefSeq" id="XP_008476452.1">
    <property type="nucleotide sequence ID" value="XM_008478230.3"/>
</dbReference>
<comment type="similarity">
    <text evidence="1">Belongs to the UPF0489 family.</text>
</comment>